<dbReference type="RefSeq" id="WP_174139619.1">
    <property type="nucleotide sequence ID" value="NZ_JABUFE010000013.1"/>
</dbReference>
<comment type="caution">
    <text evidence="3">The sequence shown here is derived from an EMBL/GenBank/DDBJ whole genome shotgun (WGS) entry which is preliminary data.</text>
</comment>
<dbReference type="InterPro" id="IPR018756">
    <property type="entry name" value="DUF2314"/>
</dbReference>
<proteinExistence type="predicted"/>
<keyword evidence="4" id="KW-1185">Reference proteome</keyword>
<dbReference type="Proteomes" id="UP000777935">
    <property type="component" value="Unassembled WGS sequence"/>
</dbReference>
<feature type="chain" id="PRO_5045618447" evidence="1">
    <location>
        <begin position="22"/>
        <end position="161"/>
    </location>
</feature>
<feature type="signal peptide" evidence="1">
    <location>
        <begin position="1"/>
        <end position="21"/>
    </location>
</feature>
<evidence type="ECO:0000259" key="2">
    <source>
        <dbReference type="Pfam" id="PF10077"/>
    </source>
</evidence>
<feature type="domain" description="DUF2314" evidence="2">
    <location>
        <begin position="34"/>
        <end position="152"/>
    </location>
</feature>
<reference evidence="3 4" key="1">
    <citation type="submission" date="2020-06" db="EMBL/GenBank/DDBJ databases">
        <title>Sulfitobacter algicola sp. nov., isolated from green algae.</title>
        <authorList>
            <person name="Wang C."/>
        </authorList>
    </citation>
    <scope>NUCLEOTIDE SEQUENCE [LARGE SCALE GENOMIC DNA]</scope>
    <source>
        <strain evidence="3 4">1151</strain>
    </source>
</reference>
<accession>A0ABX2IVZ5</accession>
<sequence length="161" mass="17908">MRILSILFAACLMVLPVGLLADKADPVWNFEASDPVMNDAIAEARATLPIFLNKVSVSNPAQELFALKVALPTPDAGHEHVWVAYFNHQNNSFEGALMNQPAMAQGNRGDVIEFTNADISDWFFWQDEKMHGAFTMRVMLPQLSAEDQAYYKGVLAPKPVR</sequence>
<organism evidence="3 4">
    <name type="scientific">Parasulfitobacter algicola</name>
    <dbReference type="NCBI Taxonomy" id="2614809"/>
    <lineage>
        <taxon>Bacteria</taxon>
        <taxon>Pseudomonadati</taxon>
        <taxon>Pseudomonadota</taxon>
        <taxon>Alphaproteobacteria</taxon>
        <taxon>Rhodobacterales</taxon>
        <taxon>Roseobacteraceae</taxon>
        <taxon>Parasulfitobacter</taxon>
    </lineage>
</organism>
<gene>
    <name evidence="3" type="ORF">HRQ87_16870</name>
</gene>
<evidence type="ECO:0000313" key="3">
    <source>
        <dbReference type="EMBL" id="NSX56465.1"/>
    </source>
</evidence>
<evidence type="ECO:0000313" key="4">
    <source>
        <dbReference type="Proteomes" id="UP000777935"/>
    </source>
</evidence>
<dbReference type="EMBL" id="JABUFE010000013">
    <property type="protein sequence ID" value="NSX56465.1"/>
    <property type="molecule type" value="Genomic_DNA"/>
</dbReference>
<keyword evidence="1" id="KW-0732">Signal</keyword>
<protein>
    <submittedName>
        <fullName evidence="3">DUF2314 domain-containing protein</fullName>
    </submittedName>
</protein>
<dbReference type="Pfam" id="PF10077">
    <property type="entry name" value="DUF2314"/>
    <property type="match status" value="1"/>
</dbReference>
<evidence type="ECO:0000256" key="1">
    <source>
        <dbReference type="SAM" id="SignalP"/>
    </source>
</evidence>
<name>A0ABX2IVZ5_9RHOB</name>